<comment type="catalytic activity">
    <reaction evidence="1 7">
        <text>[protein]-peptidylproline (omega=180) = [protein]-peptidylproline (omega=0)</text>
        <dbReference type="Rhea" id="RHEA:16237"/>
        <dbReference type="Rhea" id="RHEA-COMP:10747"/>
        <dbReference type="Rhea" id="RHEA-COMP:10748"/>
        <dbReference type="ChEBI" id="CHEBI:83833"/>
        <dbReference type="ChEBI" id="CHEBI:83834"/>
        <dbReference type="EC" id="5.2.1.8"/>
    </reaction>
</comment>
<feature type="region of interest" description="Disordered" evidence="8">
    <location>
        <begin position="338"/>
        <end position="376"/>
    </location>
</feature>
<dbReference type="InterPro" id="IPR037218">
    <property type="entry name" value="PTPA_sf"/>
</dbReference>
<organism evidence="9">
    <name type="scientific">Rhizochromulina marina</name>
    <dbReference type="NCBI Taxonomy" id="1034831"/>
    <lineage>
        <taxon>Eukaryota</taxon>
        <taxon>Sar</taxon>
        <taxon>Stramenopiles</taxon>
        <taxon>Ochrophyta</taxon>
        <taxon>Dictyochophyceae</taxon>
        <taxon>Rhizochromulinales</taxon>
        <taxon>Rhizochromulina</taxon>
    </lineage>
</organism>
<gene>
    <name evidence="9" type="ORF">RMAR1173_LOCUS11742</name>
</gene>
<dbReference type="PANTHER" id="PTHR10012">
    <property type="entry name" value="SERINE/THREONINE-PROTEIN PHOSPHATASE 2A REGULATORY SUBUNIT B"/>
    <property type="match status" value="1"/>
</dbReference>
<evidence type="ECO:0000256" key="2">
    <source>
        <dbReference type="ARBA" id="ARBA00004496"/>
    </source>
</evidence>
<evidence type="ECO:0000256" key="5">
    <source>
        <dbReference type="ARBA" id="ARBA00023110"/>
    </source>
</evidence>
<dbReference type="SUPFAM" id="SSF140984">
    <property type="entry name" value="PTPA-like"/>
    <property type="match status" value="1"/>
</dbReference>
<protein>
    <recommendedName>
        <fullName evidence="7">Serine/threonine-protein phosphatase 2A activator</fullName>
        <ecNumber evidence="7">5.2.1.8</ecNumber>
    </recommendedName>
    <alternativeName>
        <fullName evidence="7">Phosphotyrosyl phosphatase activator</fullName>
    </alternativeName>
</protein>
<comment type="similarity">
    <text evidence="3 7">Belongs to the PTPA-type PPIase family.</text>
</comment>
<evidence type="ECO:0000256" key="6">
    <source>
        <dbReference type="ARBA" id="ARBA00023235"/>
    </source>
</evidence>
<dbReference type="GO" id="GO:0005737">
    <property type="term" value="C:cytoplasm"/>
    <property type="evidence" value="ECO:0007669"/>
    <property type="project" value="UniProtKB-SubCell"/>
</dbReference>
<proteinExistence type="inferred from homology"/>
<dbReference type="GO" id="GO:0008160">
    <property type="term" value="F:protein tyrosine phosphatase activator activity"/>
    <property type="evidence" value="ECO:0007669"/>
    <property type="project" value="TreeGrafter"/>
</dbReference>
<dbReference type="InterPro" id="IPR043170">
    <property type="entry name" value="PTPA_C_lid"/>
</dbReference>
<keyword evidence="5 7" id="KW-0697">Rotamase</keyword>
<dbReference type="GO" id="GO:0007052">
    <property type="term" value="P:mitotic spindle organization"/>
    <property type="evidence" value="ECO:0007669"/>
    <property type="project" value="TreeGrafter"/>
</dbReference>
<evidence type="ECO:0000256" key="7">
    <source>
        <dbReference type="RuleBase" id="RU361210"/>
    </source>
</evidence>
<reference evidence="9" key="1">
    <citation type="submission" date="2021-01" db="EMBL/GenBank/DDBJ databases">
        <authorList>
            <person name="Corre E."/>
            <person name="Pelletier E."/>
            <person name="Niang G."/>
            <person name="Scheremetjew M."/>
            <person name="Finn R."/>
            <person name="Kale V."/>
            <person name="Holt S."/>
            <person name="Cochrane G."/>
            <person name="Meng A."/>
            <person name="Brown T."/>
            <person name="Cohen L."/>
        </authorList>
    </citation>
    <scope>NUCLEOTIDE SEQUENCE</scope>
    <source>
        <strain evidence="9">CCMP1243</strain>
    </source>
</reference>
<feature type="region of interest" description="Disordered" evidence="8">
    <location>
        <begin position="1"/>
        <end position="26"/>
    </location>
</feature>
<keyword evidence="6 7" id="KW-0413">Isomerase</keyword>
<evidence type="ECO:0000256" key="3">
    <source>
        <dbReference type="ARBA" id="ARBA00011019"/>
    </source>
</evidence>
<sequence>MAEFEAPWSNKTSAPVDEEVAPRVSEDGWTAPRREIFTDMDLRAFKSSDACNELVRFVRVLNESAMGKTIGDMSDPVSPSIHKVVTLLSELESWIAEIPPIEQPMRFGNRAFRDWHARLVERGPDLVKPLLQDGQKNASMELVPYLLDSFGNPTRIDYGTGHETTFISFLYCISKLGQLGPEDASAIVLCIFARYMRLMRALQTTYLLEPAGSHGVWGLDDYHCLPFLFGSAQLVDHSSIVPSTVHDDEEVNTRRTEYLYLDCIGAIKEMKTGAPFSETSPMLHSISQLPNWRKVNTGMLKLYDAEVLSKLPVIQHFLFGRLIPCTWRAADAVRPAAAATSSSSAPPSSSAVPAPDVPNLTQDDPNPTGSIHLTSL</sequence>
<dbReference type="PIRSF" id="PIRSF016325">
    <property type="entry name" value="Phstyr_phstse_ac"/>
    <property type="match status" value="1"/>
</dbReference>
<evidence type="ECO:0000256" key="4">
    <source>
        <dbReference type="ARBA" id="ARBA00022490"/>
    </source>
</evidence>
<comment type="subcellular location">
    <subcellularLocation>
        <location evidence="2 7">Cytoplasm</location>
    </subcellularLocation>
</comment>
<evidence type="ECO:0000256" key="1">
    <source>
        <dbReference type="ARBA" id="ARBA00000971"/>
    </source>
</evidence>
<dbReference type="GO" id="GO:0000159">
    <property type="term" value="C:protein phosphatase type 2A complex"/>
    <property type="evidence" value="ECO:0007669"/>
    <property type="project" value="TreeGrafter"/>
</dbReference>
<feature type="compositionally biased region" description="Polar residues" evidence="8">
    <location>
        <begin position="359"/>
        <end position="376"/>
    </location>
</feature>
<dbReference type="FunFam" id="1.20.120.1150:FF:000002">
    <property type="entry name" value="Serine/threonine-protein phosphatase 2A activator"/>
    <property type="match status" value="1"/>
</dbReference>
<dbReference type="EMBL" id="HBHJ01017730">
    <property type="protein sequence ID" value="CAD9691315.1"/>
    <property type="molecule type" value="Transcribed_RNA"/>
</dbReference>
<dbReference type="PANTHER" id="PTHR10012:SF0">
    <property type="entry name" value="SERINE_THREONINE-PROTEIN PHOSPHATASE 2A ACTIVATOR"/>
    <property type="match status" value="1"/>
</dbReference>
<dbReference type="Pfam" id="PF03095">
    <property type="entry name" value="PTPA"/>
    <property type="match status" value="1"/>
</dbReference>
<evidence type="ECO:0000313" key="9">
    <source>
        <dbReference type="EMBL" id="CAD9691315.1"/>
    </source>
</evidence>
<dbReference type="Gene3D" id="1.20.120.1150">
    <property type="match status" value="1"/>
</dbReference>
<dbReference type="CDD" id="cd04087">
    <property type="entry name" value="PTPA"/>
    <property type="match status" value="1"/>
</dbReference>
<comment type="function">
    <text evidence="7">PPIases accelerate the folding of proteins. It catalyzes the cis-trans isomerization of proline imidic peptide bonds in oligopeptides.</text>
</comment>
<dbReference type="GO" id="GO:0003755">
    <property type="term" value="F:peptidyl-prolyl cis-trans isomerase activity"/>
    <property type="evidence" value="ECO:0007669"/>
    <property type="project" value="UniProtKB-KW"/>
</dbReference>
<dbReference type="InterPro" id="IPR004327">
    <property type="entry name" value="Phstyr_phstse_ac"/>
</dbReference>
<evidence type="ECO:0000256" key="8">
    <source>
        <dbReference type="SAM" id="MobiDB-lite"/>
    </source>
</evidence>
<keyword evidence="4 7" id="KW-0963">Cytoplasm</keyword>
<feature type="compositionally biased region" description="Low complexity" evidence="8">
    <location>
        <begin position="338"/>
        <end position="358"/>
    </location>
</feature>
<dbReference type="EC" id="5.2.1.8" evidence="7"/>
<dbReference type="GO" id="GO:0005634">
    <property type="term" value="C:nucleus"/>
    <property type="evidence" value="ECO:0007669"/>
    <property type="project" value="TreeGrafter"/>
</dbReference>
<accession>A0A7S2S7E8</accession>
<dbReference type="AlphaFoldDB" id="A0A7S2S7E8"/>
<name>A0A7S2S7E8_9STRA</name>